<dbReference type="RefSeq" id="WP_345228296.1">
    <property type="nucleotide sequence ID" value="NZ_BAAAXE010000015.1"/>
</dbReference>
<organism evidence="2 3">
    <name type="scientific">Streptomyces cremeus</name>
    <dbReference type="NCBI Taxonomy" id="66881"/>
    <lineage>
        <taxon>Bacteria</taxon>
        <taxon>Bacillati</taxon>
        <taxon>Actinomycetota</taxon>
        <taxon>Actinomycetes</taxon>
        <taxon>Kitasatosporales</taxon>
        <taxon>Streptomycetaceae</taxon>
        <taxon>Streptomyces</taxon>
    </lineage>
</organism>
<proteinExistence type="predicted"/>
<keyword evidence="3" id="KW-1185">Reference proteome</keyword>
<evidence type="ECO:0000313" key="3">
    <source>
        <dbReference type="Proteomes" id="UP001589718"/>
    </source>
</evidence>
<dbReference type="Proteomes" id="UP001589718">
    <property type="component" value="Unassembled WGS sequence"/>
</dbReference>
<feature type="chain" id="PRO_5045847964" description="Secreted protein" evidence="1">
    <location>
        <begin position="29"/>
        <end position="157"/>
    </location>
</feature>
<sequence>MNISHLRVAAATVAAAVALGVAAPAATAAQARPAAVPATAVAPAPLTADQARSVLDSPELRPHLGVRARTDLRAVAGGDAAPQIQRSAASAAAKAALAALKKAGGKIWSGAKSAAAKGYTAFKKWMDDLPWYHPVRLALAALGTEGIKQLINLINNS</sequence>
<feature type="signal peptide" evidence="1">
    <location>
        <begin position="1"/>
        <end position="28"/>
    </location>
</feature>
<keyword evidence="1" id="KW-0732">Signal</keyword>
<name>A0ABV5PE39_STRCM</name>
<reference evidence="2 3" key="1">
    <citation type="submission" date="2024-09" db="EMBL/GenBank/DDBJ databases">
        <authorList>
            <person name="Sun Q."/>
            <person name="Mori K."/>
        </authorList>
    </citation>
    <scope>NUCLEOTIDE SEQUENCE [LARGE SCALE GENOMIC DNA]</scope>
    <source>
        <strain evidence="2 3">JCM 4362</strain>
    </source>
</reference>
<evidence type="ECO:0000256" key="1">
    <source>
        <dbReference type="SAM" id="SignalP"/>
    </source>
</evidence>
<dbReference type="EMBL" id="JBHMCR010000007">
    <property type="protein sequence ID" value="MFB9521323.1"/>
    <property type="molecule type" value="Genomic_DNA"/>
</dbReference>
<evidence type="ECO:0008006" key="4">
    <source>
        <dbReference type="Google" id="ProtNLM"/>
    </source>
</evidence>
<evidence type="ECO:0000313" key="2">
    <source>
        <dbReference type="EMBL" id="MFB9521323.1"/>
    </source>
</evidence>
<comment type="caution">
    <text evidence="2">The sequence shown here is derived from an EMBL/GenBank/DDBJ whole genome shotgun (WGS) entry which is preliminary data.</text>
</comment>
<gene>
    <name evidence="2" type="ORF">ACFFTU_15335</name>
</gene>
<accession>A0ABV5PE39</accession>
<protein>
    <recommendedName>
        <fullName evidence="4">Secreted protein</fullName>
    </recommendedName>
</protein>